<dbReference type="AlphaFoldDB" id="A0A841AWB0"/>
<dbReference type="Gene3D" id="3.40.50.280">
    <property type="entry name" value="Cobalamin-binding domain"/>
    <property type="match status" value="1"/>
</dbReference>
<dbReference type="Gene3D" id="1.10.1240.10">
    <property type="entry name" value="Methionine synthase domain"/>
    <property type="match status" value="1"/>
</dbReference>
<dbReference type="GO" id="GO:0031419">
    <property type="term" value="F:cobalamin binding"/>
    <property type="evidence" value="ECO:0007669"/>
    <property type="project" value="InterPro"/>
</dbReference>
<dbReference type="Pfam" id="PF02310">
    <property type="entry name" value="B12-binding"/>
    <property type="match status" value="1"/>
</dbReference>
<keyword evidence="5" id="KW-1185">Reference proteome</keyword>
<proteinExistence type="predicted"/>
<dbReference type="GO" id="GO:0050667">
    <property type="term" value="P:homocysteine metabolic process"/>
    <property type="evidence" value="ECO:0007669"/>
    <property type="project" value="TreeGrafter"/>
</dbReference>
<dbReference type="InterPro" id="IPR003759">
    <property type="entry name" value="Cbl-bd_cap"/>
</dbReference>
<dbReference type="Proteomes" id="UP000580861">
    <property type="component" value="Unassembled WGS sequence"/>
</dbReference>
<gene>
    <name evidence="4" type="ORF">HDA45_001344</name>
</gene>
<evidence type="ECO:0000313" key="5">
    <source>
        <dbReference type="Proteomes" id="UP000580861"/>
    </source>
</evidence>
<dbReference type="RefSeq" id="WP_184892881.1">
    <property type="nucleotide sequence ID" value="NZ_JACHMX010000001.1"/>
</dbReference>
<keyword evidence="2" id="KW-0170">Cobalt</keyword>
<dbReference type="CDD" id="cd02065">
    <property type="entry name" value="B12-binding_like"/>
    <property type="match status" value="1"/>
</dbReference>
<name>A0A841AWB0_9PSEU</name>
<sequence length="339" mass="36317">MADAGTRRSMDALLRASVAGDEPAARQAALASFDSGLDTETVLLEVVGGVQREIGDLWATNRLTVAQEHVATAINERVIVALGTAGHRPRPHLPRVTVACVDGDWHVMAARLLAEVLVLRGFRVDYLGGQVPVPYLLAHLRSTGPEVVALSGSLAPRLPAAHEAIRACRSAGAAVVIGGSAFGPGGRYAPMLGADLWAPGPREAAVELERGFPAVRRPIEDLPGPGEQEYALVTRSHPRLVRSMRAVFETGPRGHRDRDWFLDSLAKLVDFLGAAVYVDDSRVFSDHLDWLGAFLSARGITEGFLGPILAALDTELREFPRALRILSQARSAASGPRME</sequence>
<dbReference type="PANTHER" id="PTHR45833:SF1">
    <property type="entry name" value="METHIONINE SYNTHASE"/>
    <property type="match status" value="1"/>
</dbReference>
<dbReference type="InterPro" id="IPR050554">
    <property type="entry name" value="Met_Synthase/Corrinoid"/>
</dbReference>
<dbReference type="SUPFAM" id="SSF52242">
    <property type="entry name" value="Cobalamin (vitamin B12)-binding domain"/>
    <property type="match status" value="1"/>
</dbReference>
<dbReference type="InterPro" id="IPR036724">
    <property type="entry name" value="Cobalamin-bd_sf"/>
</dbReference>
<keyword evidence="1" id="KW-0479">Metal-binding</keyword>
<dbReference type="GO" id="GO:0008705">
    <property type="term" value="F:methionine synthase activity"/>
    <property type="evidence" value="ECO:0007669"/>
    <property type="project" value="TreeGrafter"/>
</dbReference>
<dbReference type="GO" id="GO:0046872">
    <property type="term" value="F:metal ion binding"/>
    <property type="evidence" value="ECO:0007669"/>
    <property type="project" value="UniProtKB-KW"/>
</dbReference>
<evidence type="ECO:0000256" key="2">
    <source>
        <dbReference type="ARBA" id="ARBA00023285"/>
    </source>
</evidence>
<dbReference type="GO" id="GO:0005829">
    <property type="term" value="C:cytosol"/>
    <property type="evidence" value="ECO:0007669"/>
    <property type="project" value="TreeGrafter"/>
</dbReference>
<comment type="caution">
    <text evidence="4">The sequence shown here is derived from an EMBL/GenBank/DDBJ whole genome shotgun (WGS) entry which is preliminary data.</text>
</comment>
<dbReference type="GO" id="GO:0046653">
    <property type="term" value="P:tetrahydrofolate metabolic process"/>
    <property type="evidence" value="ECO:0007669"/>
    <property type="project" value="TreeGrafter"/>
</dbReference>
<dbReference type="PANTHER" id="PTHR45833">
    <property type="entry name" value="METHIONINE SYNTHASE"/>
    <property type="match status" value="1"/>
</dbReference>
<evidence type="ECO:0000313" key="4">
    <source>
        <dbReference type="EMBL" id="MBB5851257.1"/>
    </source>
</evidence>
<organism evidence="4 5">
    <name type="scientific">Amycolatopsis umgeniensis</name>
    <dbReference type="NCBI Taxonomy" id="336628"/>
    <lineage>
        <taxon>Bacteria</taxon>
        <taxon>Bacillati</taxon>
        <taxon>Actinomycetota</taxon>
        <taxon>Actinomycetes</taxon>
        <taxon>Pseudonocardiales</taxon>
        <taxon>Pseudonocardiaceae</taxon>
        <taxon>Amycolatopsis</taxon>
    </lineage>
</organism>
<protein>
    <submittedName>
        <fullName evidence="4">Methanogenic corrinoid protein MtbC1</fullName>
    </submittedName>
</protein>
<accession>A0A841AWB0</accession>
<dbReference type="Pfam" id="PF02607">
    <property type="entry name" value="B12-binding_2"/>
    <property type="match status" value="1"/>
</dbReference>
<reference evidence="4 5" key="1">
    <citation type="submission" date="2020-08" db="EMBL/GenBank/DDBJ databases">
        <title>Sequencing the genomes of 1000 actinobacteria strains.</title>
        <authorList>
            <person name="Klenk H.-P."/>
        </authorList>
    </citation>
    <scope>NUCLEOTIDE SEQUENCE [LARGE SCALE GENOMIC DNA]</scope>
    <source>
        <strain evidence="4 5">DSM 45272</strain>
    </source>
</reference>
<dbReference type="InterPro" id="IPR036594">
    <property type="entry name" value="Meth_synthase_dom"/>
</dbReference>
<evidence type="ECO:0000259" key="3">
    <source>
        <dbReference type="PROSITE" id="PS51332"/>
    </source>
</evidence>
<evidence type="ECO:0000256" key="1">
    <source>
        <dbReference type="ARBA" id="ARBA00022723"/>
    </source>
</evidence>
<feature type="domain" description="B12-binding" evidence="3">
    <location>
        <begin position="93"/>
        <end position="219"/>
    </location>
</feature>
<dbReference type="EMBL" id="JACHMX010000001">
    <property type="protein sequence ID" value="MBB5851257.1"/>
    <property type="molecule type" value="Genomic_DNA"/>
</dbReference>
<dbReference type="InterPro" id="IPR006158">
    <property type="entry name" value="Cobalamin-bd"/>
</dbReference>
<dbReference type="PROSITE" id="PS51332">
    <property type="entry name" value="B12_BINDING"/>
    <property type="match status" value="1"/>
</dbReference>